<sequence length="43" mass="4923">MKLSDVAVMIAAVDSLLSRTASMIIALKKEPKERKRSKFKRFK</sequence>
<dbReference type="Proteomes" id="UP000385544">
    <property type="component" value="Unassembled WGS sequence"/>
</dbReference>
<accession>A0A564TD58</accession>
<organism evidence="1 2">
    <name type="scientific">Streptococcus constellatus</name>
    <dbReference type="NCBI Taxonomy" id="76860"/>
    <lineage>
        <taxon>Bacteria</taxon>
        <taxon>Bacillati</taxon>
        <taxon>Bacillota</taxon>
        <taxon>Bacilli</taxon>
        <taxon>Lactobacillales</taxon>
        <taxon>Streptococcaceae</taxon>
        <taxon>Streptococcus</taxon>
        <taxon>Streptococcus anginosus group</taxon>
    </lineage>
</organism>
<name>A0A564TD58_STRCV</name>
<gene>
    <name evidence="1" type="ORF">SCSS39_01419</name>
</gene>
<dbReference type="EMBL" id="CABHMZ010000021">
    <property type="protein sequence ID" value="VUX04631.1"/>
    <property type="molecule type" value="Genomic_DNA"/>
</dbReference>
<evidence type="ECO:0000313" key="2">
    <source>
        <dbReference type="Proteomes" id="UP000385544"/>
    </source>
</evidence>
<proteinExistence type="predicted"/>
<reference evidence="1 2" key="1">
    <citation type="submission" date="2019-07" db="EMBL/GenBank/DDBJ databases">
        <authorList>
            <person name="Hibberd C M."/>
            <person name="Gehrig L. J."/>
            <person name="Chang H.-W."/>
            <person name="Venkatesh S."/>
        </authorList>
    </citation>
    <scope>NUCLEOTIDE SEQUENCE [LARGE SCALE GENOMIC DNA]</scope>
    <source>
        <strain evidence="1">Streptococcus_constellatus_SS_Bg39</strain>
    </source>
</reference>
<dbReference type="AlphaFoldDB" id="A0A564TD58"/>
<protein>
    <submittedName>
        <fullName evidence="1">Uncharacterized protein</fullName>
    </submittedName>
</protein>
<evidence type="ECO:0000313" key="1">
    <source>
        <dbReference type="EMBL" id="VUX04631.1"/>
    </source>
</evidence>